<dbReference type="Pfam" id="PF00550">
    <property type="entry name" value="PP-binding"/>
    <property type="match status" value="1"/>
</dbReference>
<evidence type="ECO:0000256" key="2">
    <source>
        <dbReference type="ARBA" id="ARBA00022553"/>
    </source>
</evidence>
<keyword evidence="1" id="KW-0596">Phosphopantetheine</keyword>
<evidence type="ECO:0000256" key="1">
    <source>
        <dbReference type="ARBA" id="ARBA00022450"/>
    </source>
</evidence>
<dbReference type="SUPFAM" id="SSF52777">
    <property type="entry name" value="CoA-dependent acyltransferases"/>
    <property type="match status" value="2"/>
</dbReference>
<keyword evidence="4" id="KW-0732">Signal</keyword>
<dbReference type="Pfam" id="PF00668">
    <property type="entry name" value="Condensation"/>
    <property type="match status" value="1"/>
</dbReference>
<feature type="domain" description="Carrier" evidence="5">
    <location>
        <begin position="333"/>
        <end position="408"/>
    </location>
</feature>
<keyword evidence="7" id="KW-1185">Reference proteome</keyword>
<keyword evidence="2" id="KW-0597">Phosphoprotein</keyword>
<gene>
    <name evidence="6" type="ORF">K7432_017083</name>
</gene>
<reference evidence="6 7" key="1">
    <citation type="submission" date="2023-04" db="EMBL/GenBank/DDBJ databases">
        <title>Genome of Basidiobolus ranarum AG-B5.</title>
        <authorList>
            <person name="Stajich J.E."/>
            <person name="Carter-House D."/>
            <person name="Gryganskyi A."/>
        </authorList>
    </citation>
    <scope>NUCLEOTIDE SEQUENCE [LARGE SCALE GENOMIC DNA]</scope>
    <source>
        <strain evidence="6 7">AG-B5</strain>
    </source>
</reference>
<keyword evidence="3" id="KW-0436">Ligase</keyword>
<dbReference type="InterPro" id="IPR000873">
    <property type="entry name" value="AMP-dep_synth/lig_dom"/>
</dbReference>
<feature type="signal peptide" evidence="4">
    <location>
        <begin position="1"/>
        <end position="22"/>
    </location>
</feature>
<evidence type="ECO:0000256" key="3">
    <source>
        <dbReference type="ARBA" id="ARBA00022598"/>
    </source>
</evidence>
<dbReference type="Gene3D" id="3.30.559.30">
    <property type="entry name" value="Nonribosomal peptide synthetase, condensation domain"/>
    <property type="match status" value="1"/>
</dbReference>
<accession>A0ABR2VKT5</accession>
<feature type="chain" id="PRO_5045201512" description="Carrier domain-containing protein" evidence="4">
    <location>
        <begin position="23"/>
        <end position="724"/>
    </location>
</feature>
<dbReference type="Gene3D" id="3.30.559.10">
    <property type="entry name" value="Chloramphenicol acetyltransferase-like domain"/>
    <property type="match status" value="1"/>
</dbReference>
<dbReference type="Gene3D" id="3.30.300.30">
    <property type="match status" value="1"/>
</dbReference>
<dbReference type="InterPro" id="IPR023213">
    <property type="entry name" value="CAT-like_dom_sf"/>
</dbReference>
<dbReference type="SUPFAM" id="SSF56801">
    <property type="entry name" value="Acetyl-CoA synthetase-like"/>
    <property type="match status" value="1"/>
</dbReference>
<sequence>MTKQAVTIILLTTALFNRVVEDAPSVFSNVKHVLFGGEAADYRSVQRFLDLSNRPRLLHLYGPTENTTFSTWYEVHQISNNVPIGKPVSNSSVYVLDPQLNPVPIGIIGELCLAGDGLARGYLNRPELNAQRFVTNPNPGCDGVRIYRTGDLARYRSDGNIEFVGRIDQQVKIRGYRIELGEIENIILQQDSIKECVVITRDDPSGEKQLVAYVVVDSYATSEMALQQLNEEGNVFDQPTETDEDLLTSNTNDWKCTLTDEDIPADEMICGTAHHKFVPSLRDKLSTVLPKFMVPRSIVAMNSLPLTPNGKIDRRALPAPTSYHTEDDKNYVAPRTELEKTLTNIFSEVLGIERVSIYGNFFDLGGHSLSATKVMSRIRVALGREVPLKLLFEAPTAASLSERIPPVDGVVGSTQNGIPEMKRLTQRNYLPLSFAQERLWFMNELIPNSPFYNVAFALTISSDLKVNALKQSILDVIWRHEALRTIFVLSGNDPVQVIKPASFFTLAFIEYCEISDDLNLLKSIVINEARKPFDLTEGPLIRVKLIRQSSGEYVLSIVLHHIISDGWSITVLQKELAALYESHSLGTPSPLPELGIQYADFAVWQREWLQGEILDQQLGYWKNQLDGISTLNLPIDFVRPSALSYSAKVAELNLKPSFTQLLNELSKNEASTLFMTLLTAFEILVCKYTGQNDIAVGSPIANRGSATNIQRTSGTREGGYFGCL</sequence>
<name>A0ABR2VKT5_9FUNG</name>
<dbReference type="Pfam" id="PF00501">
    <property type="entry name" value="AMP-binding"/>
    <property type="match status" value="1"/>
</dbReference>
<comment type="caution">
    <text evidence="6">The sequence shown here is derived from an EMBL/GenBank/DDBJ whole genome shotgun (WGS) entry which is preliminary data.</text>
</comment>
<dbReference type="Gene3D" id="3.40.50.980">
    <property type="match status" value="1"/>
</dbReference>
<evidence type="ECO:0000313" key="7">
    <source>
        <dbReference type="Proteomes" id="UP001479436"/>
    </source>
</evidence>
<dbReference type="EMBL" id="JASJQH010010201">
    <property type="protein sequence ID" value="KAK9674627.1"/>
    <property type="molecule type" value="Genomic_DNA"/>
</dbReference>
<dbReference type="CDD" id="cd05930">
    <property type="entry name" value="A_NRPS"/>
    <property type="match status" value="1"/>
</dbReference>
<evidence type="ECO:0000259" key="5">
    <source>
        <dbReference type="PROSITE" id="PS50075"/>
    </source>
</evidence>
<dbReference type="Gene3D" id="1.10.1200.10">
    <property type="entry name" value="ACP-like"/>
    <property type="match status" value="1"/>
</dbReference>
<dbReference type="PANTHER" id="PTHR45527">
    <property type="entry name" value="NONRIBOSOMAL PEPTIDE SYNTHETASE"/>
    <property type="match status" value="1"/>
</dbReference>
<organism evidence="6 7">
    <name type="scientific">Basidiobolus ranarum</name>
    <dbReference type="NCBI Taxonomy" id="34480"/>
    <lineage>
        <taxon>Eukaryota</taxon>
        <taxon>Fungi</taxon>
        <taxon>Fungi incertae sedis</taxon>
        <taxon>Zoopagomycota</taxon>
        <taxon>Entomophthoromycotina</taxon>
        <taxon>Basidiobolomycetes</taxon>
        <taxon>Basidiobolales</taxon>
        <taxon>Basidiobolaceae</taxon>
        <taxon>Basidiobolus</taxon>
    </lineage>
</organism>
<dbReference type="PROSITE" id="PS50075">
    <property type="entry name" value="CARRIER"/>
    <property type="match status" value="1"/>
</dbReference>
<dbReference type="InterPro" id="IPR009081">
    <property type="entry name" value="PP-bd_ACP"/>
</dbReference>
<dbReference type="Gene3D" id="2.30.38.10">
    <property type="entry name" value="Luciferase, Domain 3"/>
    <property type="match status" value="1"/>
</dbReference>
<evidence type="ECO:0000256" key="4">
    <source>
        <dbReference type="SAM" id="SignalP"/>
    </source>
</evidence>
<dbReference type="PANTHER" id="PTHR45527:SF1">
    <property type="entry name" value="FATTY ACID SYNTHASE"/>
    <property type="match status" value="1"/>
</dbReference>
<protein>
    <recommendedName>
        <fullName evidence="5">Carrier domain-containing protein</fullName>
    </recommendedName>
</protein>
<evidence type="ECO:0000313" key="6">
    <source>
        <dbReference type="EMBL" id="KAK9674627.1"/>
    </source>
</evidence>
<dbReference type="InterPro" id="IPR036736">
    <property type="entry name" value="ACP-like_sf"/>
</dbReference>
<dbReference type="SUPFAM" id="SSF47336">
    <property type="entry name" value="ACP-like"/>
    <property type="match status" value="1"/>
</dbReference>
<dbReference type="CDD" id="cd19531">
    <property type="entry name" value="LCL_NRPS-like"/>
    <property type="match status" value="1"/>
</dbReference>
<dbReference type="InterPro" id="IPR001242">
    <property type="entry name" value="Condensation_dom"/>
</dbReference>
<dbReference type="InterPro" id="IPR045851">
    <property type="entry name" value="AMP-bd_C_sf"/>
</dbReference>
<proteinExistence type="predicted"/>
<dbReference type="Proteomes" id="UP001479436">
    <property type="component" value="Unassembled WGS sequence"/>
</dbReference>